<feature type="transmembrane region" description="Helical" evidence="5">
    <location>
        <begin position="242"/>
        <end position="264"/>
    </location>
</feature>
<dbReference type="Gene3D" id="2.60.40.1120">
    <property type="entry name" value="Carboxypeptidase-like, regulatory domain"/>
    <property type="match status" value="1"/>
</dbReference>
<gene>
    <name evidence="6" type="ORF">RM574_18875</name>
</gene>
<dbReference type="GO" id="GO:0016020">
    <property type="term" value="C:membrane"/>
    <property type="evidence" value="ECO:0007669"/>
    <property type="project" value="UniProtKB-SubCell"/>
</dbReference>
<dbReference type="Pfam" id="PF13620">
    <property type="entry name" value="CarboxypepD_reg"/>
    <property type="match status" value="1"/>
</dbReference>
<comment type="subcellular location">
    <subcellularLocation>
        <location evidence="1">Membrane</location>
        <topology evidence="1">Multi-pass membrane protein</topology>
    </subcellularLocation>
</comment>
<dbReference type="EMBL" id="JAVRER010000029">
    <property type="protein sequence ID" value="MDT0417552.1"/>
    <property type="molecule type" value="Genomic_DNA"/>
</dbReference>
<dbReference type="PANTHER" id="PTHR43077">
    <property type="entry name" value="TRANSPORT PERMEASE YVFS-RELATED"/>
    <property type="match status" value="1"/>
</dbReference>
<feature type="transmembrane region" description="Helical" evidence="5">
    <location>
        <begin position="156"/>
        <end position="174"/>
    </location>
</feature>
<evidence type="ECO:0000313" key="7">
    <source>
        <dbReference type="Proteomes" id="UP001183607"/>
    </source>
</evidence>
<keyword evidence="2 5" id="KW-0812">Transmembrane</keyword>
<name>A0ABD5E8N0_9ACTN</name>
<feature type="transmembrane region" description="Helical" evidence="5">
    <location>
        <begin position="302"/>
        <end position="323"/>
    </location>
</feature>
<keyword evidence="4 5" id="KW-0472">Membrane</keyword>
<feature type="transmembrane region" description="Helical" evidence="5">
    <location>
        <begin position="216"/>
        <end position="235"/>
    </location>
</feature>
<feature type="transmembrane region" description="Helical" evidence="5">
    <location>
        <begin position="21"/>
        <end position="43"/>
    </location>
</feature>
<evidence type="ECO:0000313" key="6">
    <source>
        <dbReference type="EMBL" id="MDT0417552.1"/>
    </source>
</evidence>
<reference evidence="7" key="1">
    <citation type="submission" date="2023-07" db="EMBL/GenBank/DDBJ databases">
        <title>30 novel species of actinomycetes from the DSMZ collection.</title>
        <authorList>
            <person name="Nouioui I."/>
        </authorList>
    </citation>
    <scope>NUCLEOTIDE SEQUENCE [LARGE SCALE GENOMIC DNA]</scope>
    <source>
        <strain evidence="7">DSM 41982</strain>
    </source>
</reference>
<evidence type="ECO:0000256" key="1">
    <source>
        <dbReference type="ARBA" id="ARBA00004141"/>
    </source>
</evidence>
<evidence type="ECO:0000256" key="2">
    <source>
        <dbReference type="ARBA" id="ARBA00022692"/>
    </source>
</evidence>
<protein>
    <submittedName>
        <fullName evidence="6">Carboxypeptidase regulatory-like domain-containing protein</fullName>
    </submittedName>
</protein>
<proteinExistence type="predicted"/>
<sequence>MTEETPEPRGRGAALADLARTLAGGLWFPLLFFFGFLLCYALPFHNPTPHDVRVAVSGPQAAREIRAGFDKASPGAFDVVTARSPADARRKVLDRDTEAAFAADARRPTLYLAKAEGALLEQAVTTAFRTAVERGGGQLTTVELVPTAPGDTSGTGLFYLTMSLNISAYISVMMLIRAHLTRRGKLLTLACLSAFMSVVAYAIGRGLDIVPDEPLGILYLFLLSQAVAWVTYGLVPFVKQFIPGVAITLFVLLSIPSSGGAIPYQMVPAFFRALHPVFPLGNVIEALHGIFSFDGKGVLRPTLVLCAWLLLGLLLVAVGAVLARRKEHERAGAAVPEEPVEDPALEAPVPHAVTPGAHDPFGERTAVLGGEVFYDDGRPVPGVFITVLGHDGHQLLKTVTDEEGRWGAAGLPEDWVSVLALAKGHRPAASRVLPREGRVTRQDFVLAAPSAHAVPSA</sequence>
<comment type="caution">
    <text evidence="6">The sequence shown here is derived from an EMBL/GenBank/DDBJ whole genome shotgun (WGS) entry which is preliminary data.</text>
</comment>
<evidence type="ECO:0000256" key="3">
    <source>
        <dbReference type="ARBA" id="ARBA00022989"/>
    </source>
</evidence>
<evidence type="ECO:0000256" key="4">
    <source>
        <dbReference type="ARBA" id="ARBA00023136"/>
    </source>
</evidence>
<dbReference type="InterPro" id="IPR051328">
    <property type="entry name" value="T7SS_ABC-Transporter"/>
</dbReference>
<dbReference type="SUPFAM" id="SSF49464">
    <property type="entry name" value="Carboxypeptidase regulatory domain-like"/>
    <property type="match status" value="1"/>
</dbReference>
<keyword evidence="3 5" id="KW-1133">Transmembrane helix</keyword>
<dbReference type="Proteomes" id="UP001183607">
    <property type="component" value="Unassembled WGS sequence"/>
</dbReference>
<dbReference type="PANTHER" id="PTHR43077:SF10">
    <property type="entry name" value="TRANSPORT PERMEASE PROTEIN"/>
    <property type="match status" value="1"/>
</dbReference>
<evidence type="ECO:0000256" key="5">
    <source>
        <dbReference type="SAM" id="Phobius"/>
    </source>
</evidence>
<accession>A0ABD5E8N0</accession>
<dbReference type="RefSeq" id="WP_093854715.1">
    <property type="nucleotide sequence ID" value="NZ_JAVRER010000029.1"/>
</dbReference>
<feature type="transmembrane region" description="Helical" evidence="5">
    <location>
        <begin position="186"/>
        <end position="204"/>
    </location>
</feature>
<dbReference type="AlphaFoldDB" id="A0ABD5E8N0"/>
<organism evidence="6 7">
    <name type="scientific">Streptomyces evansiae</name>
    <dbReference type="NCBI Taxonomy" id="3075535"/>
    <lineage>
        <taxon>Bacteria</taxon>
        <taxon>Bacillati</taxon>
        <taxon>Actinomycetota</taxon>
        <taxon>Actinomycetes</taxon>
        <taxon>Kitasatosporales</taxon>
        <taxon>Streptomycetaceae</taxon>
        <taxon>Streptomyces</taxon>
    </lineage>
</organism>
<dbReference type="InterPro" id="IPR008969">
    <property type="entry name" value="CarboxyPept-like_regulatory"/>
</dbReference>